<feature type="region of interest" description="Disordered" evidence="1">
    <location>
        <begin position="39"/>
        <end position="82"/>
    </location>
</feature>
<feature type="compositionally biased region" description="Low complexity" evidence="1">
    <location>
        <begin position="40"/>
        <end position="49"/>
    </location>
</feature>
<gene>
    <name evidence="2" type="ORF">OXX778_LOCUS22738</name>
</gene>
<feature type="non-terminal residue" evidence="2">
    <location>
        <position position="1"/>
    </location>
</feature>
<feature type="compositionally biased region" description="Polar residues" evidence="1">
    <location>
        <begin position="64"/>
        <end position="82"/>
    </location>
</feature>
<dbReference type="EMBL" id="CAJNOC010010158">
    <property type="protein sequence ID" value="CAF1137143.1"/>
    <property type="molecule type" value="Genomic_DNA"/>
</dbReference>
<comment type="caution">
    <text evidence="2">The sequence shown here is derived from an EMBL/GenBank/DDBJ whole genome shotgun (WGS) entry which is preliminary data.</text>
</comment>
<evidence type="ECO:0000313" key="2">
    <source>
        <dbReference type="EMBL" id="CAF1137143.1"/>
    </source>
</evidence>
<dbReference type="Proteomes" id="UP000663879">
    <property type="component" value="Unassembled WGS sequence"/>
</dbReference>
<evidence type="ECO:0000256" key="1">
    <source>
        <dbReference type="SAM" id="MobiDB-lite"/>
    </source>
</evidence>
<dbReference type="AlphaFoldDB" id="A0A814RTC5"/>
<sequence length="113" mass="13265">LYDKRLREAVRLKLFKMKNTKKDESLKIQDLIKYAECENSSIDSSSPSDQRMTSSDGEQYHGQMRNSNGPLQQQNRYQNLKQNFQKQVGFQLPSNGPYQQEIIYRMSLVKIQS</sequence>
<protein>
    <submittedName>
        <fullName evidence="2">Uncharacterized protein</fullName>
    </submittedName>
</protein>
<name>A0A814RTC5_9BILA</name>
<proteinExistence type="predicted"/>
<evidence type="ECO:0000313" key="3">
    <source>
        <dbReference type="Proteomes" id="UP000663879"/>
    </source>
</evidence>
<keyword evidence="3" id="KW-1185">Reference proteome</keyword>
<accession>A0A814RTC5</accession>
<organism evidence="2 3">
    <name type="scientific">Brachionus calyciflorus</name>
    <dbReference type="NCBI Taxonomy" id="104777"/>
    <lineage>
        <taxon>Eukaryota</taxon>
        <taxon>Metazoa</taxon>
        <taxon>Spiralia</taxon>
        <taxon>Gnathifera</taxon>
        <taxon>Rotifera</taxon>
        <taxon>Eurotatoria</taxon>
        <taxon>Monogononta</taxon>
        <taxon>Pseudotrocha</taxon>
        <taxon>Ploima</taxon>
        <taxon>Brachionidae</taxon>
        <taxon>Brachionus</taxon>
    </lineage>
</organism>
<reference evidence="2" key="1">
    <citation type="submission" date="2021-02" db="EMBL/GenBank/DDBJ databases">
        <authorList>
            <person name="Nowell W R."/>
        </authorList>
    </citation>
    <scope>NUCLEOTIDE SEQUENCE</scope>
    <source>
        <strain evidence="2">Ploen Becks lab</strain>
    </source>
</reference>